<keyword evidence="1" id="KW-0732">Signal</keyword>
<dbReference type="PATRIC" id="fig|1076.23.peg.4772"/>
<accession>A0A0D7EF10</accession>
<gene>
    <name evidence="2" type="ORF">OO17_20555</name>
</gene>
<reference evidence="2 3" key="1">
    <citation type="submission" date="2014-11" db="EMBL/GenBank/DDBJ databases">
        <title>Genomics and ecophysiology of heterotrophic nitrogen fixing bacteria isolated from estuarine surface water.</title>
        <authorList>
            <person name="Bentzon-Tilia M."/>
            <person name="Severin I."/>
            <person name="Hansen L.H."/>
            <person name="Riemann L."/>
        </authorList>
    </citation>
    <scope>NUCLEOTIDE SEQUENCE [LARGE SCALE GENOMIC DNA]</scope>
    <source>
        <strain evidence="2 3">BAL398</strain>
    </source>
</reference>
<organism evidence="2 3">
    <name type="scientific">Rhodopseudomonas palustris</name>
    <dbReference type="NCBI Taxonomy" id="1076"/>
    <lineage>
        <taxon>Bacteria</taxon>
        <taxon>Pseudomonadati</taxon>
        <taxon>Pseudomonadota</taxon>
        <taxon>Alphaproteobacteria</taxon>
        <taxon>Hyphomicrobiales</taxon>
        <taxon>Nitrobacteraceae</taxon>
        <taxon>Rhodopseudomonas</taxon>
    </lineage>
</organism>
<evidence type="ECO:0008006" key="4">
    <source>
        <dbReference type="Google" id="ProtNLM"/>
    </source>
</evidence>
<evidence type="ECO:0000256" key="1">
    <source>
        <dbReference type="SAM" id="SignalP"/>
    </source>
</evidence>
<evidence type="ECO:0000313" key="3">
    <source>
        <dbReference type="Proteomes" id="UP000032515"/>
    </source>
</evidence>
<evidence type="ECO:0000313" key="2">
    <source>
        <dbReference type="EMBL" id="KIZ39394.1"/>
    </source>
</evidence>
<feature type="chain" id="PRO_5002319485" description="PepSY domain-containing protein" evidence="1">
    <location>
        <begin position="24"/>
        <end position="122"/>
    </location>
</feature>
<sequence>MPRITTSSLAAVMLALLPISAVAQIDAPPAAPCALRGDAPVETTAAMQRLLAKIKARYPKASILRIDRTSQDLEGRILTYMVKVFPPDGRIVWLKFDARTLEPLDGASAESGGRRDCKIGHS</sequence>
<proteinExistence type="predicted"/>
<dbReference type="EMBL" id="JXXE01000433">
    <property type="protein sequence ID" value="KIZ39394.1"/>
    <property type="molecule type" value="Genomic_DNA"/>
</dbReference>
<comment type="caution">
    <text evidence="2">The sequence shown here is derived from an EMBL/GenBank/DDBJ whole genome shotgun (WGS) entry which is preliminary data.</text>
</comment>
<dbReference type="AlphaFoldDB" id="A0A0D7EF10"/>
<name>A0A0D7EF10_RHOPL</name>
<dbReference type="RefSeq" id="WP_044415011.1">
    <property type="nucleotide sequence ID" value="NZ_JXXE01000433.1"/>
</dbReference>
<feature type="signal peptide" evidence="1">
    <location>
        <begin position="1"/>
        <end position="23"/>
    </location>
</feature>
<dbReference type="Proteomes" id="UP000032515">
    <property type="component" value="Unassembled WGS sequence"/>
</dbReference>
<dbReference type="OrthoDB" id="7856745at2"/>
<protein>
    <recommendedName>
        <fullName evidence="4">PepSY domain-containing protein</fullName>
    </recommendedName>
</protein>